<keyword evidence="4 7" id="KW-1133">Transmembrane helix</keyword>
<feature type="transmembrane region" description="Helical" evidence="7">
    <location>
        <begin position="7"/>
        <end position="30"/>
    </location>
</feature>
<keyword evidence="5 7" id="KW-0472">Membrane</keyword>
<evidence type="ECO:0000256" key="5">
    <source>
        <dbReference type="ARBA" id="ARBA00023136"/>
    </source>
</evidence>
<organism evidence="9 10">
    <name type="scientific">Lates japonicus</name>
    <name type="common">Japanese lates</name>
    <dbReference type="NCBI Taxonomy" id="270547"/>
    <lineage>
        <taxon>Eukaryota</taxon>
        <taxon>Metazoa</taxon>
        <taxon>Chordata</taxon>
        <taxon>Craniata</taxon>
        <taxon>Vertebrata</taxon>
        <taxon>Euteleostomi</taxon>
        <taxon>Actinopterygii</taxon>
        <taxon>Neopterygii</taxon>
        <taxon>Teleostei</taxon>
        <taxon>Neoteleostei</taxon>
        <taxon>Acanthomorphata</taxon>
        <taxon>Carangaria</taxon>
        <taxon>Carangaria incertae sedis</taxon>
        <taxon>Centropomidae</taxon>
        <taxon>Lates</taxon>
    </lineage>
</organism>
<feature type="transmembrane region" description="Helical" evidence="7">
    <location>
        <begin position="67"/>
        <end position="84"/>
    </location>
</feature>
<reference evidence="9" key="1">
    <citation type="submission" date="2022-08" db="EMBL/GenBank/DDBJ databases">
        <title>Genome sequencing of akame (Lates japonicus).</title>
        <authorList>
            <person name="Hashiguchi Y."/>
            <person name="Takahashi H."/>
        </authorList>
    </citation>
    <scope>NUCLEOTIDE SEQUENCE</scope>
    <source>
        <strain evidence="9">Kochi</strain>
    </source>
</reference>
<name>A0AAD3MXD5_LATJO</name>
<evidence type="ECO:0000256" key="4">
    <source>
        <dbReference type="ARBA" id="ARBA00022989"/>
    </source>
</evidence>
<dbReference type="PROSITE" id="PS50267">
    <property type="entry name" value="NA_NEUROTRAN_SYMP_3"/>
    <property type="match status" value="1"/>
</dbReference>
<protein>
    <submittedName>
        <fullName evidence="9">Uncharacterized protein</fullName>
    </submittedName>
</protein>
<evidence type="ECO:0000256" key="2">
    <source>
        <dbReference type="ARBA" id="ARBA00022448"/>
    </source>
</evidence>
<dbReference type="InterPro" id="IPR037272">
    <property type="entry name" value="SNS_sf"/>
</dbReference>
<dbReference type="Proteomes" id="UP001279410">
    <property type="component" value="Unassembled WGS sequence"/>
</dbReference>
<dbReference type="GO" id="GO:0005886">
    <property type="term" value="C:plasma membrane"/>
    <property type="evidence" value="ECO:0007669"/>
    <property type="project" value="TreeGrafter"/>
</dbReference>
<evidence type="ECO:0000256" key="6">
    <source>
        <dbReference type="SAM" id="MobiDB-lite"/>
    </source>
</evidence>
<dbReference type="AlphaFoldDB" id="A0AAD3MXD5"/>
<comment type="subcellular location">
    <subcellularLocation>
        <location evidence="1">Membrane</location>
        <topology evidence="1">Multi-pass membrane protein</topology>
    </subcellularLocation>
</comment>
<evidence type="ECO:0000313" key="10">
    <source>
        <dbReference type="Proteomes" id="UP001279410"/>
    </source>
</evidence>
<proteinExistence type="predicted"/>
<dbReference type="InterPro" id="IPR000175">
    <property type="entry name" value="Na/ntran_symport"/>
</dbReference>
<evidence type="ECO:0000256" key="3">
    <source>
        <dbReference type="ARBA" id="ARBA00022692"/>
    </source>
</evidence>
<keyword evidence="10" id="KW-1185">Reference proteome</keyword>
<evidence type="ECO:0000256" key="7">
    <source>
        <dbReference type="SAM" id="Phobius"/>
    </source>
</evidence>
<feature type="chain" id="PRO_5042089440" evidence="8">
    <location>
        <begin position="17"/>
        <end position="467"/>
    </location>
</feature>
<dbReference type="Pfam" id="PF00209">
    <property type="entry name" value="SNF"/>
    <property type="match status" value="2"/>
</dbReference>
<dbReference type="PANTHER" id="PTHR11616:SF111">
    <property type="entry name" value="SODIUM- AND CHLORIDE-DEPENDENT GABA TRANSPORTER 2"/>
    <property type="match status" value="1"/>
</dbReference>
<keyword evidence="8" id="KW-0732">Signal</keyword>
<keyword evidence="3 7" id="KW-0812">Transmembrane</keyword>
<accession>A0AAD3MXD5</accession>
<evidence type="ECO:0000313" key="9">
    <source>
        <dbReference type="EMBL" id="GLD61220.1"/>
    </source>
</evidence>
<dbReference type="PANTHER" id="PTHR11616">
    <property type="entry name" value="SODIUM/CHLORIDE DEPENDENT TRANSPORTER"/>
    <property type="match status" value="1"/>
</dbReference>
<dbReference type="GO" id="GO:0042995">
    <property type="term" value="C:cell projection"/>
    <property type="evidence" value="ECO:0007669"/>
    <property type="project" value="TreeGrafter"/>
</dbReference>
<feature type="signal peptide" evidence="8">
    <location>
        <begin position="1"/>
        <end position="16"/>
    </location>
</feature>
<dbReference type="GO" id="GO:0005332">
    <property type="term" value="F:gamma-aminobutyric acid:sodium:chloride symporter activity"/>
    <property type="evidence" value="ECO:0007669"/>
    <property type="project" value="TreeGrafter"/>
</dbReference>
<evidence type="ECO:0000256" key="1">
    <source>
        <dbReference type="ARBA" id="ARBA00004141"/>
    </source>
</evidence>
<keyword evidence="2" id="KW-0813">Transport</keyword>
<gene>
    <name evidence="9" type="ORF">AKAME5_001306300</name>
</gene>
<dbReference type="SUPFAM" id="SSF161070">
    <property type="entry name" value="SNF-like"/>
    <property type="match status" value="1"/>
</dbReference>
<sequence>MAVFPYVMLAILLVRGLTLPGALQGVYYLYPDPYRLVDLQVLGGTHSSHSSFITFPQAVAMIPLPQLWAACFLIMLILLGLDTLTRAPGASSVRAIIRVALAHLQLPPDPAAVSVLFRRRPAPAAFTVPPSEEYLRELHTCWTPRVDPMLPQTDGCSLAAMQDAVKFGLGRMTAVEPAISSLIVDPDKALQPDASPLSLPTGSRGGHHVPGAWMSNVHSGANSPSGLAGTVTSDTDMQENPRPPSRPRGSSATPQASSLPPAHTSGYLSALLLRDRSLTSMPCLLALQTTSGVAAVVDVQCHPGLAILLLQTSNPSTVQWLHPGHPPLTSTQLSSFLQEGEGRFNVSFPILSLLALTEILVAELSARAQQISRPTCILPHTSSLSLAPPCMYASQLVGTNSSEEKVKCWCHRVVSTPALGQFAQETLGLWAWAHSTLLCIFTTEQVQQGRKSEVALATWCMVACPGR</sequence>
<dbReference type="EMBL" id="BRZM01000044">
    <property type="protein sequence ID" value="GLD61220.1"/>
    <property type="molecule type" value="Genomic_DNA"/>
</dbReference>
<comment type="caution">
    <text evidence="9">The sequence shown here is derived from an EMBL/GenBank/DDBJ whole genome shotgun (WGS) entry which is preliminary data.</text>
</comment>
<feature type="compositionally biased region" description="Polar residues" evidence="6">
    <location>
        <begin position="216"/>
        <end position="235"/>
    </location>
</feature>
<feature type="region of interest" description="Disordered" evidence="6">
    <location>
        <begin position="193"/>
        <end position="262"/>
    </location>
</feature>
<evidence type="ECO:0000256" key="8">
    <source>
        <dbReference type="SAM" id="SignalP"/>
    </source>
</evidence>